<evidence type="ECO:0000313" key="1">
    <source>
        <dbReference type="EMBL" id="PSK04641.1"/>
    </source>
</evidence>
<organism evidence="1 2">
    <name type="scientific">Brevibacillus porteri</name>
    <dbReference type="NCBI Taxonomy" id="2126350"/>
    <lineage>
        <taxon>Bacteria</taxon>
        <taxon>Bacillati</taxon>
        <taxon>Bacillota</taxon>
        <taxon>Bacilli</taxon>
        <taxon>Bacillales</taxon>
        <taxon>Paenibacillaceae</taxon>
        <taxon>Brevibacillus</taxon>
    </lineage>
</organism>
<proteinExistence type="predicted"/>
<keyword evidence="2" id="KW-1185">Reference proteome</keyword>
<dbReference type="GeneID" id="95753673"/>
<comment type="caution">
    <text evidence="1">The sequence shown here is derived from an EMBL/GenBank/DDBJ whole genome shotgun (WGS) entry which is preliminary data.</text>
</comment>
<gene>
    <name evidence="1" type="ORF">C7R92_26650</name>
</gene>
<name>A0ABX5FHV0_9BACL</name>
<dbReference type="EMBL" id="PXZO01000058">
    <property type="protein sequence ID" value="PSK04641.1"/>
    <property type="molecule type" value="Genomic_DNA"/>
</dbReference>
<accession>A0ABX5FHV0</accession>
<protein>
    <submittedName>
        <fullName evidence="1">Uncharacterized protein</fullName>
    </submittedName>
</protein>
<reference evidence="1 2" key="1">
    <citation type="submission" date="2018-03" db="EMBL/GenBank/DDBJ databases">
        <title>Brevisbacillus phylogenomics.</title>
        <authorList>
            <person name="Dunlap C."/>
        </authorList>
    </citation>
    <scope>NUCLEOTIDE SEQUENCE [LARGE SCALE GENOMIC DNA]</scope>
    <source>
        <strain evidence="1 2">NRRL B-41110</strain>
    </source>
</reference>
<sequence length="84" mass="9052">MTGVTLKLATTWSELQAVKDGTSTMMIAYTQDKAPATATFNINVPLDVCEVVGKEVRVNVSRIKETASELGELMGKTFGAELDE</sequence>
<evidence type="ECO:0000313" key="2">
    <source>
        <dbReference type="Proteomes" id="UP000241645"/>
    </source>
</evidence>
<dbReference type="Proteomes" id="UP000241645">
    <property type="component" value="Unassembled WGS sequence"/>
</dbReference>
<dbReference type="RefSeq" id="WP_106836220.1">
    <property type="nucleotide sequence ID" value="NZ_JARMEW010000043.1"/>
</dbReference>